<gene>
    <name evidence="4" type="ORF">ENV62_01465</name>
</gene>
<dbReference type="InterPro" id="IPR045039">
    <property type="entry name" value="NSI-like"/>
</dbReference>
<dbReference type="SUPFAM" id="SSF55729">
    <property type="entry name" value="Acyl-CoA N-acyltransferases (Nat)"/>
    <property type="match status" value="1"/>
</dbReference>
<dbReference type="InterPro" id="IPR000182">
    <property type="entry name" value="GNAT_dom"/>
</dbReference>
<keyword evidence="2" id="KW-0012">Acyltransferase</keyword>
<proteinExistence type="predicted"/>
<keyword evidence="1 4" id="KW-0808">Transferase</keyword>
<dbReference type="GO" id="GO:0008080">
    <property type="term" value="F:N-acetyltransferase activity"/>
    <property type="evidence" value="ECO:0007669"/>
    <property type="project" value="InterPro"/>
</dbReference>
<dbReference type="PROSITE" id="PS51186">
    <property type="entry name" value="GNAT"/>
    <property type="match status" value="1"/>
</dbReference>
<name>A0A7C3WS27_9BACT</name>
<dbReference type="AlphaFoldDB" id="A0A7C3WS27"/>
<dbReference type="Gene3D" id="3.40.630.30">
    <property type="match status" value="1"/>
</dbReference>
<dbReference type="PANTHER" id="PTHR43626">
    <property type="entry name" value="ACYL-COA N-ACYLTRANSFERASE"/>
    <property type="match status" value="1"/>
</dbReference>
<dbReference type="NCBIfam" id="NF005840">
    <property type="entry name" value="PRK07757.1"/>
    <property type="match status" value="1"/>
</dbReference>
<evidence type="ECO:0000256" key="2">
    <source>
        <dbReference type="ARBA" id="ARBA00023315"/>
    </source>
</evidence>
<evidence type="ECO:0000313" key="4">
    <source>
        <dbReference type="EMBL" id="HGB13897.1"/>
    </source>
</evidence>
<dbReference type="PANTHER" id="PTHR43626:SF4">
    <property type="entry name" value="GCN5-RELATED N-ACETYLTRANSFERASE 2, CHLOROPLASTIC"/>
    <property type="match status" value="1"/>
</dbReference>
<dbReference type="InterPro" id="IPR016181">
    <property type="entry name" value="Acyl_CoA_acyltransferase"/>
</dbReference>
<dbReference type="CDD" id="cd04301">
    <property type="entry name" value="NAT_SF"/>
    <property type="match status" value="1"/>
</dbReference>
<comment type="caution">
    <text evidence="4">The sequence shown here is derived from an EMBL/GenBank/DDBJ whole genome shotgun (WGS) entry which is preliminary data.</text>
</comment>
<evidence type="ECO:0000256" key="1">
    <source>
        <dbReference type="ARBA" id="ARBA00022679"/>
    </source>
</evidence>
<evidence type="ECO:0000259" key="3">
    <source>
        <dbReference type="PROSITE" id="PS51186"/>
    </source>
</evidence>
<sequence length="150" mass="17075">MIRKAKVSEVPEIRRMLSEFAKMGEVLPRTLANLYSQVRDYSVYRKDEGPIIGVAALHVSWDGLGEIRSLVVAPEHQGQGIGSQLVRSCLEEARQLELRQVFVLTASPEFFQRFGFRLIPRENLPPIVWADCVDCVKFPDCDEIPMMLDL</sequence>
<accession>A0A7C3WS27</accession>
<feature type="domain" description="N-acetyltransferase" evidence="3">
    <location>
        <begin position="1"/>
        <end position="150"/>
    </location>
</feature>
<protein>
    <submittedName>
        <fullName evidence="4">N-acetyltransferase</fullName>
    </submittedName>
</protein>
<dbReference type="EMBL" id="DTHB01000016">
    <property type="protein sequence ID" value="HGB13897.1"/>
    <property type="molecule type" value="Genomic_DNA"/>
</dbReference>
<organism evidence="4">
    <name type="scientific">Desulfobacca acetoxidans</name>
    <dbReference type="NCBI Taxonomy" id="60893"/>
    <lineage>
        <taxon>Bacteria</taxon>
        <taxon>Pseudomonadati</taxon>
        <taxon>Thermodesulfobacteriota</taxon>
        <taxon>Desulfobaccia</taxon>
        <taxon>Desulfobaccales</taxon>
        <taxon>Desulfobaccaceae</taxon>
        <taxon>Desulfobacca</taxon>
    </lineage>
</organism>
<dbReference type="GO" id="GO:0005737">
    <property type="term" value="C:cytoplasm"/>
    <property type="evidence" value="ECO:0007669"/>
    <property type="project" value="TreeGrafter"/>
</dbReference>
<reference evidence="4" key="1">
    <citation type="journal article" date="2020" name="mSystems">
        <title>Genome- and Community-Level Interaction Insights into Carbon Utilization and Element Cycling Functions of Hydrothermarchaeota in Hydrothermal Sediment.</title>
        <authorList>
            <person name="Zhou Z."/>
            <person name="Liu Y."/>
            <person name="Xu W."/>
            <person name="Pan J."/>
            <person name="Luo Z.H."/>
            <person name="Li M."/>
        </authorList>
    </citation>
    <scope>NUCLEOTIDE SEQUENCE [LARGE SCALE GENOMIC DNA]</scope>
    <source>
        <strain evidence="4">SpSt-776</strain>
    </source>
</reference>
<dbReference type="Pfam" id="PF00583">
    <property type="entry name" value="Acetyltransf_1"/>
    <property type="match status" value="1"/>
</dbReference>